<name>A0A2P2P3N2_RHIMU</name>
<proteinExistence type="predicted"/>
<protein>
    <submittedName>
        <fullName evidence="1">Uncharacterized protein</fullName>
    </submittedName>
</protein>
<organism evidence="1">
    <name type="scientific">Rhizophora mucronata</name>
    <name type="common">Asiatic mangrove</name>
    <dbReference type="NCBI Taxonomy" id="61149"/>
    <lineage>
        <taxon>Eukaryota</taxon>
        <taxon>Viridiplantae</taxon>
        <taxon>Streptophyta</taxon>
        <taxon>Embryophyta</taxon>
        <taxon>Tracheophyta</taxon>
        <taxon>Spermatophyta</taxon>
        <taxon>Magnoliopsida</taxon>
        <taxon>eudicotyledons</taxon>
        <taxon>Gunneridae</taxon>
        <taxon>Pentapetalae</taxon>
        <taxon>rosids</taxon>
        <taxon>fabids</taxon>
        <taxon>Malpighiales</taxon>
        <taxon>Rhizophoraceae</taxon>
        <taxon>Rhizophora</taxon>
    </lineage>
</organism>
<dbReference type="AlphaFoldDB" id="A0A2P2P3N2"/>
<evidence type="ECO:0000313" key="1">
    <source>
        <dbReference type="EMBL" id="MBX49330.1"/>
    </source>
</evidence>
<reference evidence="1" key="1">
    <citation type="submission" date="2018-02" db="EMBL/GenBank/DDBJ databases">
        <title>Rhizophora mucronata_Transcriptome.</title>
        <authorList>
            <person name="Meera S.P."/>
            <person name="Sreeshan A."/>
            <person name="Augustine A."/>
        </authorList>
    </citation>
    <scope>NUCLEOTIDE SEQUENCE</scope>
    <source>
        <tissue evidence="1">Leaf</tissue>
    </source>
</reference>
<sequence length="18" mass="1999">MFVGGIDERRGCVCDERG</sequence>
<dbReference type="EMBL" id="GGEC01068846">
    <property type="protein sequence ID" value="MBX49330.1"/>
    <property type="molecule type" value="Transcribed_RNA"/>
</dbReference>
<accession>A0A2P2P3N2</accession>